<gene>
    <name evidence="3" type="ORF">KP509_03G012600</name>
</gene>
<feature type="region of interest" description="Disordered" evidence="1">
    <location>
        <begin position="46"/>
        <end position="97"/>
    </location>
</feature>
<feature type="compositionally biased region" description="Low complexity" evidence="1">
    <location>
        <begin position="73"/>
        <end position="96"/>
    </location>
</feature>
<accession>A0A8T2V403</accession>
<proteinExistence type="predicted"/>
<protein>
    <submittedName>
        <fullName evidence="3">Uncharacterized protein</fullName>
    </submittedName>
</protein>
<keyword evidence="4" id="KW-1185">Reference proteome</keyword>
<dbReference type="AlphaFoldDB" id="A0A8T2V403"/>
<evidence type="ECO:0000256" key="2">
    <source>
        <dbReference type="SAM" id="Phobius"/>
    </source>
</evidence>
<sequence length="193" mass="21196">MHSESEVQARTFSADRMESLKNTSHFNIQHIRGGRYGRPFHKSADSAKFMSIQETEDEGEEERMEDWKQMYHSSSPSPSVSSSSSTSASFSSLTPPCSQTIGAEGTVSEGVSRLRRPPIYSTVTLLTIMVLLLLLPLVLPPLPPPPLELMLLPVLILAFLMSSALFHRGDQLSAACTSHLTCASNRLACLFDV</sequence>
<dbReference type="Proteomes" id="UP000825935">
    <property type="component" value="Chromosome 3"/>
</dbReference>
<evidence type="ECO:0000256" key="1">
    <source>
        <dbReference type="SAM" id="MobiDB-lite"/>
    </source>
</evidence>
<comment type="caution">
    <text evidence="3">The sequence shown here is derived from an EMBL/GenBank/DDBJ whole genome shotgun (WGS) entry which is preliminary data.</text>
</comment>
<feature type="transmembrane region" description="Helical" evidence="2">
    <location>
        <begin position="119"/>
        <end position="137"/>
    </location>
</feature>
<feature type="transmembrane region" description="Helical" evidence="2">
    <location>
        <begin position="149"/>
        <end position="166"/>
    </location>
</feature>
<dbReference type="EMBL" id="CM035408">
    <property type="protein sequence ID" value="KAH7440826.1"/>
    <property type="molecule type" value="Genomic_DNA"/>
</dbReference>
<reference evidence="3" key="1">
    <citation type="submission" date="2021-08" db="EMBL/GenBank/DDBJ databases">
        <title>WGS assembly of Ceratopteris richardii.</title>
        <authorList>
            <person name="Marchant D.B."/>
            <person name="Chen G."/>
            <person name="Jenkins J."/>
            <person name="Shu S."/>
            <person name="Leebens-Mack J."/>
            <person name="Grimwood J."/>
            <person name="Schmutz J."/>
            <person name="Soltis P."/>
            <person name="Soltis D."/>
            <person name="Chen Z.-H."/>
        </authorList>
    </citation>
    <scope>NUCLEOTIDE SEQUENCE</scope>
    <source>
        <strain evidence="3">Whitten #5841</strain>
        <tissue evidence="3">Leaf</tissue>
    </source>
</reference>
<keyword evidence="2" id="KW-1133">Transmembrane helix</keyword>
<evidence type="ECO:0000313" key="3">
    <source>
        <dbReference type="EMBL" id="KAH7440826.1"/>
    </source>
</evidence>
<name>A0A8T2V403_CERRI</name>
<feature type="compositionally biased region" description="Acidic residues" evidence="1">
    <location>
        <begin position="54"/>
        <end position="64"/>
    </location>
</feature>
<keyword evidence="2" id="KW-0812">Transmembrane</keyword>
<evidence type="ECO:0000313" key="4">
    <source>
        <dbReference type="Proteomes" id="UP000825935"/>
    </source>
</evidence>
<organism evidence="3 4">
    <name type="scientific">Ceratopteris richardii</name>
    <name type="common">Triangle waterfern</name>
    <dbReference type="NCBI Taxonomy" id="49495"/>
    <lineage>
        <taxon>Eukaryota</taxon>
        <taxon>Viridiplantae</taxon>
        <taxon>Streptophyta</taxon>
        <taxon>Embryophyta</taxon>
        <taxon>Tracheophyta</taxon>
        <taxon>Polypodiopsida</taxon>
        <taxon>Polypodiidae</taxon>
        <taxon>Polypodiales</taxon>
        <taxon>Pteridineae</taxon>
        <taxon>Pteridaceae</taxon>
        <taxon>Parkerioideae</taxon>
        <taxon>Ceratopteris</taxon>
    </lineage>
</organism>
<keyword evidence="2" id="KW-0472">Membrane</keyword>